<gene>
    <name evidence="4" type="ORF">HNR50_001854</name>
</gene>
<evidence type="ECO:0000256" key="2">
    <source>
        <dbReference type="HAMAP-Rule" id="MF_01940"/>
    </source>
</evidence>
<dbReference type="PANTHER" id="PTHR35561">
    <property type="entry name" value="RNA 2',3'-CYCLIC PHOSPHODIESTERASE"/>
    <property type="match status" value="1"/>
</dbReference>
<accession>A0A841R8S0</accession>
<dbReference type="GO" id="GO:0016874">
    <property type="term" value="F:ligase activity"/>
    <property type="evidence" value="ECO:0007669"/>
    <property type="project" value="UniProtKB-KW"/>
</dbReference>
<organism evidence="4 5">
    <name type="scientific">Spirochaeta isovalerica</name>
    <dbReference type="NCBI Taxonomy" id="150"/>
    <lineage>
        <taxon>Bacteria</taxon>
        <taxon>Pseudomonadati</taxon>
        <taxon>Spirochaetota</taxon>
        <taxon>Spirochaetia</taxon>
        <taxon>Spirochaetales</taxon>
        <taxon>Spirochaetaceae</taxon>
        <taxon>Spirochaeta</taxon>
    </lineage>
</organism>
<comment type="similarity">
    <text evidence="2">Belongs to the 2H phosphoesterase superfamily. ThpR family.</text>
</comment>
<keyword evidence="4" id="KW-0436">Ligase</keyword>
<dbReference type="Proteomes" id="UP000587760">
    <property type="component" value="Unassembled WGS sequence"/>
</dbReference>
<evidence type="ECO:0000313" key="4">
    <source>
        <dbReference type="EMBL" id="MBB6480196.1"/>
    </source>
</evidence>
<dbReference type="PANTHER" id="PTHR35561:SF1">
    <property type="entry name" value="RNA 2',3'-CYCLIC PHOSPHODIESTERASE"/>
    <property type="match status" value="1"/>
</dbReference>
<feature type="domain" description="Phosphoesterase HXTX" evidence="3">
    <location>
        <begin position="92"/>
        <end position="167"/>
    </location>
</feature>
<dbReference type="RefSeq" id="WP_184746103.1">
    <property type="nucleotide sequence ID" value="NZ_JACHGJ010000002.1"/>
</dbReference>
<feature type="active site" description="Proton acceptor" evidence="2">
    <location>
        <position position="122"/>
    </location>
</feature>
<feature type="domain" description="Phosphoesterase HXTX" evidence="3">
    <location>
        <begin position="9"/>
        <end position="87"/>
    </location>
</feature>
<sequence>MDYRLFVAIDLPDAVRDELSVLCRHLERVRWTPQDQFHLTLRFIGRGDGALVRDLCEQLSSLEPDPFSLILAGTGYFPPRGMPNILWAGVQPSDQLKKLYRRVDEALFYCGVKREGRKFAPHITLGRLTGEPHDAVGEWLAGTASFRSSSFDVRSFHLYTSRLTSRGALHTKLASF</sequence>
<dbReference type="InterPro" id="IPR014051">
    <property type="entry name" value="Phosphoesterase_HXTX"/>
</dbReference>
<dbReference type="Gene3D" id="3.90.1140.10">
    <property type="entry name" value="Cyclic phosphodiesterase"/>
    <property type="match status" value="1"/>
</dbReference>
<keyword evidence="5" id="KW-1185">Reference proteome</keyword>
<dbReference type="InterPro" id="IPR004175">
    <property type="entry name" value="RNA_CPDase"/>
</dbReference>
<comment type="caution">
    <text evidence="4">The sequence shown here is derived from an EMBL/GenBank/DDBJ whole genome shotgun (WGS) entry which is preliminary data.</text>
</comment>
<dbReference type="SUPFAM" id="SSF55144">
    <property type="entry name" value="LigT-like"/>
    <property type="match status" value="1"/>
</dbReference>
<keyword evidence="1 2" id="KW-0378">Hydrolase</keyword>
<feature type="active site" description="Proton donor" evidence="2">
    <location>
        <position position="38"/>
    </location>
</feature>
<dbReference type="Pfam" id="PF02834">
    <property type="entry name" value="LigT_PEase"/>
    <property type="match status" value="2"/>
</dbReference>
<dbReference type="GO" id="GO:0004113">
    <property type="term" value="F:2',3'-cyclic-nucleotide 3'-phosphodiesterase activity"/>
    <property type="evidence" value="ECO:0007669"/>
    <property type="project" value="InterPro"/>
</dbReference>
<evidence type="ECO:0000256" key="1">
    <source>
        <dbReference type="ARBA" id="ARBA00022801"/>
    </source>
</evidence>
<name>A0A841R8S0_9SPIO</name>
<dbReference type="NCBIfam" id="TIGR02258">
    <property type="entry name" value="2_5_ligase"/>
    <property type="match status" value="1"/>
</dbReference>
<dbReference type="HAMAP" id="MF_01940">
    <property type="entry name" value="RNA_CPDase"/>
    <property type="match status" value="1"/>
</dbReference>
<dbReference type="EMBL" id="JACHGJ010000002">
    <property type="protein sequence ID" value="MBB6480196.1"/>
    <property type="molecule type" value="Genomic_DNA"/>
</dbReference>
<evidence type="ECO:0000259" key="3">
    <source>
        <dbReference type="Pfam" id="PF02834"/>
    </source>
</evidence>
<feature type="short sequence motif" description="HXTX 1" evidence="2">
    <location>
        <begin position="38"/>
        <end position="41"/>
    </location>
</feature>
<protein>
    <recommendedName>
        <fullName evidence="2">RNA 2',3'-cyclic phosphodiesterase</fullName>
        <shortName evidence="2">RNA 2',3'-CPDase</shortName>
        <ecNumber evidence="2">3.1.4.58</ecNumber>
    </recommendedName>
</protein>
<comment type="catalytic activity">
    <reaction evidence="2">
        <text>a 3'-end 2',3'-cyclophospho-ribonucleotide-RNA + H2O = a 3'-end 2'-phospho-ribonucleotide-RNA + H(+)</text>
        <dbReference type="Rhea" id="RHEA:11828"/>
        <dbReference type="Rhea" id="RHEA-COMP:10464"/>
        <dbReference type="Rhea" id="RHEA-COMP:17353"/>
        <dbReference type="ChEBI" id="CHEBI:15377"/>
        <dbReference type="ChEBI" id="CHEBI:15378"/>
        <dbReference type="ChEBI" id="CHEBI:83064"/>
        <dbReference type="ChEBI" id="CHEBI:173113"/>
        <dbReference type="EC" id="3.1.4.58"/>
    </reaction>
</comment>
<comment type="function">
    <text evidence="2">Hydrolyzes RNA 2',3'-cyclic phosphodiester to an RNA 2'-phosphomonoester.</text>
</comment>
<reference evidence="4 5" key="1">
    <citation type="submission" date="2020-08" db="EMBL/GenBank/DDBJ databases">
        <title>Genomic Encyclopedia of Type Strains, Phase IV (KMG-IV): sequencing the most valuable type-strain genomes for metagenomic binning, comparative biology and taxonomic classification.</title>
        <authorList>
            <person name="Goeker M."/>
        </authorList>
    </citation>
    <scope>NUCLEOTIDE SEQUENCE [LARGE SCALE GENOMIC DNA]</scope>
    <source>
        <strain evidence="4 5">DSM 2461</strain>
    </source>
</reference>
<dbReference type="AlphaFoldDB" id="A0A841R8S0"/>
<evidence type="ECO:0000313" key="5">
    <source>
        <dbReference type="Proteomes" id="UP000587760"/>
    </source>
</evidence>
<dbReference type="GO" id="GO:0008664">
    <property type="term" value="F:RNA 2',3'-cyclic 3'-phosphodiesterase activity"/>
    <property type="evidence" value="ECO:0007669"/>
    <property type="project" value="UniProtKB-EC"/>
</dbReference>
<dbReference type="InterPro" id="IPR009097">
    <property type="entry name" value="Cyclic_Pdiesterase"/>
</dbReference>
<proteinExistence type="inferred from homology"/>
<dbReference type="EC" id="3.1.4.58" evidence="2"/>
<feature type="short sequence motif" description="HXTX 2" evidence="2">
    <location>
        <begin position="122"/>
        <end position="125"/>
    </location>
</feature>